<comment type="caution">
    <text evidence="1">The sequence shown here is derived from an EMBL/GenBank/DDBJ whole genome shotgun (WGS) entry which is preliminary data.</text>
</comment>
<name>A0ABS9CS78_9RHOB</name>
<sequence length="234" mass="26743">MFDTLIKDAQTFLRALAQDNTRDWFLDHKSEYDAKLRDPAKALLDELAPHLSRVTGYPVTTKLFRAHRDVRFSKDKTPYNTHLHMMWGVQTGTRQDPALFFGINPSQVTVATGMMEFSKDVLGDWRKVVDLDGAYVSDKIETAAQHGYAPWEPKLKRVPPPFGKDHPMANCCVTKDWSSRATRILQAIWWVLYEKNLPRSGPCPTCWSASRKPPHCRIRLRRAGAKILRILAGP</sequence>
<dbReference type="EMBL" id="JAKGAQ010000001">
    <property type="protein sequence ID" value="MCF2870085.1"/>
    <property type="molecule type" value="Genomic_DNA"/>
</dbReference>
<dbReference type="Proteomes" id="UP001200557">
    <property type="component" value="Unassembled WGS sequence"/>
</dbReference>
<reference evidence="1 2" key="1">
    <citation type="submission" date="2022-01" db="EMBL/GenBank/DDBJ databases">
        <title>Octadecabacter sp. nov., isolated from a marine alga.</title>
        <authorList>
            <person name="Jin M.S."/>
            <person name="Kim H.M."/>
            <person name="Han D.M."/>
            <person name="Jung J.J."/>
            <person name="Jeon C.O."/>
        </authorList>
    </citation>
    <scope>NUCLEOTIDE SEQUENCE [LARGE SCALE GENOMIC DNA]</scope>
    <source>
        <strain evidence="1 2">G9-8</strain>
    </source>
</reference>
<dbReference type="NCBIfam" id="TIGR02453">
    <property type="entry name" value="TIGR02453 family protein"/>
    <property type="match status" value="1"/>
</dbReference>
<evidence type="ECO:0000313" key="2">
    <source>
        <dbReference type="Proteomes" id="UP001200557"/>
    </source>
</evidence>
<dbReference type="Pfam" id="PF09365">
    <property type="entry name" value="DUF2461"/>
    <property type="match status" value="1"/>
</dbReference>
<evidence type="ECO:0000313" key="1">
    <source>
        <dbReference type="EMBL" id="MCF2870085.1"/>
    </source>
</evidence>
<dbReference type="PANTHER" id="PTHR36452">
    <property type="entry name" value="CHROMOSOME 12, WHOLE GENOME SHOTGUN SEQUENCE"/>
    <property type="match status" value="1"/>
</dbReference>
<organism evidence="1 2">
    <name type="scientific">Octadecabacter dasysiphoniae</name>
    <dbReference type="NCBI Taxonomy" id="2909341"/>
    <lineage>
        <taxon>Bacteria</taxon>
        <taxon>Pseudomonadati</taxon>
        <taxon>Pseudomonadota</taxon>
        <taxon>Alphaproteobacteria</taxon>
        <taxon>Rhodobacterales</taxon>
        <taxon>Roseobacteraceae</taxon>
        <taxon>Octadecabacter</taxon>
    </lineage>
</organism>
<dbReference type="PANTHER" id="PTHR36452:SF1">
    <property type="entry name" value="DUF2461 DOMAIN-CONTAINING PROTEIN"/>
    <property type="match status" value="1"/>
</dbReference>
<dbReference type="RefSeq" id="WP_235224203.1">
    <property type="nucleotide sequence ID" value="NZ_JAKGAQ010000001.1"/>
</dbReference>
<proteinExistence type="predicted"/>
<accession>A0ABS9CS78</accession>
<keyword evidence="2" id="KW-1185">Reference proteome</keyword>
<dbReference type="InterPro" id="IPR012808">
    <property type="entry name" value="CHP02453"/>
</dbReference>
<gene>
    <name evidence="1" type="ORF">L0664_03310</name>
</gene>
<protein>
    <submittedName>
        <fullName evidence="1">TIGR02453 family protein</fullName>
    </submittedName>
</protein>